<evidence type="ECO:0000256" key="4">
    <source>
        <dbReference type="ARBA" id="ARBA00022827"/>
    </source>
</evidence>
<dbReference type="InterPro" id="IPR006094">
    <property type="entry name" value="Oxid_FAD_bind_N"/>
</dbReference>
<evidence type="ECO:0000259" key="7">
    <source>
        <dbReference type="PROSITE" id="PS51387"/>
    </source>
</evidence>
<dbReference type="Pfam" id="PF01565">
    <property type="entry name" value="FAD_binding_4"/>
    <property type="match status" value="1"/>
</dbReference>
<dbReference type="Gene3D" id="3.30.465.10">
    <property type="match status" value="2"/>
</dbReference>
<accession>A0A1V6PW31</accession>
<dbReference type="GO" id="GO:0016491">
    <property type="term" value="F:oxidoreductase activity"/>
    <property type="evidence" value="ECO:0007669"/>
    <property type="project" value="UniProtKB-KW"/>
</dbReference>
<sequence>MRHWLLSLGALLASGASTNAKFCRCHPSQPCWPSEAEWAVLNSSVDGNLVAVKPLAYPCHGAHFNDPECAIVKENAYSSSYRSAQPGALQWENWETWPEEEEQCYVESLRSTPCKQGRISLFSVIAQTAEHIQAAVKFAAHHNIKLVIKNTGHDFLGRSSAPHSLQIFTHGFKDIFVADEFVPKIPDKTATSEKIKSVTLGAGVQLRDMYAYLGSQGLMVVGGSSNTVGAAGGYIQGGGHSYLGWMHGMASDNVLEFQVVLADGSLVFANAYQNTDLFFALRGGGGGSFGVVVSVTVKAYPDYPVVYTMTNYSTKAAKSFWNGVDTYQKHIVRLSDNGGSGWYGIIPDSSTATPGLSTFLATQLFVNQTNTEFVGEIMSPVISSLKNGTGISPLYAIVAFPSMSSMYLTMFSGNDTTGLQMRLGSRLISRSFFESGNSTQLTKGLSSLSYGPGEAVVGALVAGGQVSRNRDIESGLNPAWRDAIVHVIIARFISTELSFEEQEAVASNITKYDVPMLRSLEPGKMGAYGNEADADEVDFQESFWGENYPRLLDIKKSRDPNNLFIARKGVGSAGWDDSGLCRVS</sequence>
<keyword evidence="6" id="KW-0732">Signal</keyword>
<dbReference type="AlphaFoldDB" id="A0A1V6PW31"/>
<dbReference type="EMBL" id="MDYN01000029">
    <property type="protein sequence ID" value="OQD81210.1"/>
    <property type="molecule type" value="Genomic_DNA"/>
</dbReference>
<evidence type="ECO:0000313" key="9">
    <source>
        <dbReference type="Proteomes" id="UP000191672"/>
    </source>
</evidence>
<dbReference type="Pfam" id="PF08031">
    <property type="entry name" value="BBE"/>
    <property type="match status" value="1"/>
</dbReference>
<dbReference type="SUPFAM" id="SSF56176">
    <property type="entry name" value="FAD-binding/transporter-associated domain-like"/>
    <property type="match status" value="1"/>
</dbReference>
<dbReference type="InterPro" id="IPR012951">
    <property type="entry name" value="BBE"/>
</dbReference>
<feature type="signal peptide" evidence="6">
    <location>
        <begin position="1"/>
        <end position="20"/>
    </location>
</feature>
<comment type="caution">
    <text evidence="8">The sequence shown here is derived from an EMBL/GenBank/DDBJ whole genome shotgun (WGS) entry which is preliminary data.</text>
</comment>
<dbReference type="InterPro" id="IPR036318">
    <property type="entry name" value="FAD-bd_PCMH-like_sf"/>
</dbReference>
<dbReference type="GO" id="GO:0071949">
    <property type="term" value="F:FAD binding"/>
    <property type="evidence" value="ECO:0007669"/>
    <property type="project" value="InterPro"/>
</dbReference>
<feature type="domain" description="FAD-binding PCMH-type" evidence="7">
    <location>
        <begin position="114"/>
        <end position="302"/>
    </location>
</feature>
<dbReference type="PROSITE" id="PS51387">
    <property type="entry name" value="FAD_PCMH"/>
    <property type="match status" value="1"/>
</dbReference>
<evidence type="ECO:0000256" key="2">
    <source>
        <dbReference type="ARBA" id="ARBA00005466"/>
    </source>
</evidence>
<evidence type="ECO:0000256" key="6">
    <source>
        <dbReference type="SAM" id="SignalP"/>
    </source>
</evidence>
<dbReference type="PANTHER" id="PTHR42973:SF39">
    <property type="entry name" value="FAD-BINDING PCMH-TYPE DOMAIN-CONTAINING PROTEIN"/>
    <property type="match status" value="1"/>
</dbReference>
<reference evidence="9" key="1">
    <citation type="journal article" date="2017" name="Nat. Microbiol.">
        <title>Global analysis of biosynthetic gene clusters reveals vast potential of secondary metabolite production in Penicillium species.</title>
        <authorList>
            <person name="Nielsen J.C."/>
            <person name="Grijseels S."/>
            <person name="Prigent S."/>
            <person name="Ji B."/>
            <person name="Dainat J."/>
            <person name="Nielsen K.F."/>
            <person name="Frisvad J.C."/>
            <person name="Workman M."/>
            <person name="Nielsen J."/>
        </authorList>
    </citation>
    <scope>NUCLEOTIDE SEQUENCE [LARGE SCALE GENOMIC DNA]</scope>
    <source>
        <strain evidence="9">IBT 31811</strain>
    </source>
</reference>
<comment type="similarity">
    <text evidence="2">Belongs to the oxygen-dependent FAD-linked oxidoreductase family.</text>
</comment>
<evidence type="ECO:0000256" key="5">
    <source>
        <dbReference type="ARBA" id="ARBA00023002"/>
    </source>
</evidence>
<dbReference type="STRING" id="416450.A0A1V6PW31"/>
<keyword evidence="9" id="KW-1185">Reference proteome</keyword>
<dbReference type="Proteomes" id="UP000191672">
    <property type="component" value="Unassembled WGS sequence"/>
</dbReference>
<gene>
    <name evidence="8" type="ORF">PENANT_c029G10283</name>
</gene>
<evidence type="ECO:0000256" key="3">
    <source>
        <dbReference type="ARBA" id="ARBA00022630"/>
    </source>
</evidence>
<dbReference type="PANTHER" id="PTHR42973">
    <property type="entry name" value="BINDING OXIDOREDUCTASE, PUTATIVE (AFU_ORTHOLOGUE AFUA_1G17690)-RELATED"/>
    <property type="match status" value="1"/>
</dbReference>
<evidence type="ECO:0000313" key="8">
    <source>
        <dbReference type="EMBL" id="OQD81210.1"/>
    </source>
</evidence>
<keyword evidence="3" id="KW-0285">Flavoprotein</keyword>
<protein>
    <recommendedName>
        <fullName evidence="7">FAD-binding PCMH-type domain-containing protein</fullName>
    </recommendedName>
</protein>
<name>A0A1V6PW31_9EURO</name>
<comment type="cofactor">
    <cofactor evidence="1">
        <name>FAD</name>
        <dbReference type="ChEBI" id="CHEBI:57692"/>
    </cofactor>
</comment>
<dbReference type="InterPro" id="IPR016166">
    <property type="entry name" value="FAD-bd_PCMH"/>
</dbReference>
<dbReference type="InterPro" id="IPR016169">
    <property type="entry name" value="FAD-bd_PCMH_sub2"/>
</dbReference>
<dbReference type="InterPro" id="IPR050416">
    <property type="entry name" value="FAD-linked_Oxidoreductase"/>
</dbReference>
<organism evidence="8 9">
    <name type="scientific">Penicillium antarcticum</name>
    <dbReference type="NCBI Taxonomy" id="416450"/>
    <lineage>
        <taxon>Eukaryota</taxon>
        <taxon>Fungi</taxon>
        <taxon>Dikarya</taxon>
        <taxon>Ascomycota</taxon>
        <taxon>Pezizomycotina</taxon>
        <taxon>Eurotiomycetes</taxon>
        <taxon>Eurotiomycetidae</taxon>
        <taxon>Eurotiales</taxon>
        <taxon>Aspergillaceae</taxon>
        <taxon>Penicillium</taxon>
    </lineage>
</organism>
<keyword evidence="4" id="KW-0274">FAD</keyword>
<keyword evidence="5" id="KW-0560">Oxidoreductase</keyword>
<feature type="chain" id="PRO_5012461080" description="FAD-binding PCMH-type domain-containing protein" evidence="6">
    <location>
        <begin position="21"/>
        <end position="584"/>
    </location>
</feature>
<proteinExistence type="inferred from homology"/>
<evidence type="ECO:0000256" key="1">
    <source>
        <dbReference type="ARBA" id="ARBA00001974"/>
    </source>
</evidence>